<dbReference type="EMBL" id="DXBO01000143">
    <property type="protein sequence ID" value="HIZ49070.1"/>
    <property type="molecule type" value="Genomic_DNA"/>
</dbReference>
<dbReference type="Proteomes" id="UP000824031">
    <property type="component" value="Unassembled WGS sequence"/>
</dbReference>
<organism evidence="1 2">
    <name type="scientific">Candidatus Gemmiger excrementavium</name>
    <dbReference type="NCBI Taxonomy" id="2838608"/>
    <lineage>
        <taxon>Bacteria</taxon>
        <taxon>Bacillati</taxon>
        <taxon>Bacillota</taxon>
        <taxon>Clostridia</taxon>
        <taxon>Eubacteriales</taxon>
        <taxon>Gemmiger</taxon>
    </lineage>
</organism>
<reference evidence="1" key="2">
    <citation type="submission" date="2021-04" db="EMBL/GenBank/DDBJ databases">
        <authorList>
            <person name="Gilroy R."/>
        </authorList>
    </citation>
    <scope>NUCLEOTIDE SEQUENCE</scope>
    <source>
        <strain evidence="1">3436</strain>
    </source>
</reference>
<evidence type="ECO:0000313" key="2">
    <source>
        <dbReference type="Proteomes" id="UP000824031"/>
    </source>
</evidence>
<accession>A0A9D2JFY1</accession>
<reference evidence="1" key="1">
    <citation type="journal article" date="2021" name="PeerJ">
        <title>Extensive microbial diversity within the chicken gut microbiome revealed by metagenomics and culture.</title>
        <authorList>
            <person name="Gilroy R."/>
            <person name="Ravi A."/>
            <person name="Getino M."/>
            <person name="Pursley I."/>
            <person name="Horton D.L."/>
            <person name="Alikhan N.F."/>
            <person name="Baker D."/>
            <person name="Gharbi K."/>
            <person name="Hall N."/>
            <person name="Watson M."/>
            <person name="Adriaenssens E.M."/>
            <person name="Foster-Nyarko E."/>
            <person name="Jarju S."/>
            <person name="Secka A."/>
            <person name="Antonio M."/>
            <person name="Oren A."/>
            <person name="Chaudhuri R.R."/>
            <person name="La Ragione R."/>
            <person name="Hildebrand F."/>
            <person name="Pallen M.J."/>
        </authorList>
    </citation>
    <scope>NUCLEOTIDE SEQUENCE</scope>
    <source>
        <strain evidence="1">3436</strain>
    </source>
</reference>
<dbReference type="AlphaFoldDB" id="A0A9D2JFY1"/>
<protein>
    <recommendedName>
        <fullName evidence="3">AP2/ERF domain-containing protein</fullName>
    </recommendedName>
</protein>
<sequence length="182" mass="20717">MADLRGRRFGRLVALYPTDKRDKKGCVYWHCRCDCGAETDVTEDSLTQGNSQSCGCLKREAQQAIPTRLHRVDGTCVEWLEKRKHRSDNTSGFRGVYPLKSGRYRAAIGFKGRRYTIGSYDSFEAAVAARLEAEELIHNGFVKAWRCWQQQNAGLPEAQRLPFRFEVQKTDGHFIVKADTAP</sequence>
<comment type="caution">
    <text evidence="1">The sequence shown here is derived from an EMBL/GenBank/DDBJ whole genome shotgun (WGS) entry which is preliminary data.</text>
</comment>
<name>A0A9D2JFY1_9FIRM</name>
<dbReference type="InterPro" id="IPR016177">
    <property type="entry name" value="DNA-bd_dom_sf"/>
</dbReference>
<evidence type="ECO:0000313" key="1">
    <source>
        <dbReference type="EMBL" id="HIZ49070.1"/>
    </source>
</evidence>
<evidence type="ECO:0008006" key="3">
    <source>
        <dbReference type="Google" id="ProtNLM"/>
    </source>
</evidence>
<dbReference type="GO" id="GO:0003677">
    <property type="term" value="F:DNA binding"/>
    <property type="evidence" value="ECO:0007669"/>
    <property type="project" value="InterPro"/>
</dbReference>
<proteinExistence type="predicted"/>
<gene>
    <name evidence="1" type="ORF">H9810_10145</name>
</gene>
<dbReference type="SUPFAM" id="SSF54171">
    <property type="entry name" value="DNA-binding domain"/>
    <property type="match status" value="1"/>
</dbReference>